<dbReference type="Gene3D" id="3.40.50.1820">
    <property type="entry name" value="alpha/beta hydrolase"/>
    <property type="match status" value="1"/>
</dbReference>
<dbReference type="PANTHER" id="PTHR45527">
    <property type="entry name" value="NONRIBOSOMAL PEPTIDE SYNTHETASE"/>
    <property type="match status" value="1"/>
</dbReference>
<protein>
    <submittedName>
        <fullName evidence="6">Amino acid adenylation domain-containing protein</fullName>
    </submittedName>
</protein>
<dbReference type="Proteomes" id="UP001596435">
    <property type="component" value="Unassembled WGS sequence"/>
</dbReference>
<dbReference type="Pfam" id="PF13193">
    <property type="entry name" value="AMP-binding_C"/>
    <property type="match status" value="2"/>
</dbReference>
<dbReference type="InterPro" id="IPR006162">
    <property type="entry name" value="Ppantetheine_attach_site"/>
</dbReference>
<accession>A0ABW2G7W7</accession>
<dbReference type="InterPro" id="IPR023213">
    <property type="entry name" value="CAT-like_dom_sf"/>
</dbReference>
<dbReference type="PROSITE" id="PS00012">
    <property type="entry name" value="PHOSPHOPANTETHEINE"/>
    <property type="match status" value="1"/>
</dbReference>
<comment type="caution">
    <text evidence="6">The sequence shown here is derived from an EMBL/GenBank/DDBJ whole genome shotgun (WGS) entry which is preliminary data.</text>
</comment>
<dbReference type="InterPro" id="IPR036736">
    <property type="entry name" value="ACP-like_sf"/>
</dbReference>
<organism evidence="6 7">
    <name type="scientific">Kitasatospora paranensis</name>
    <dbReference type="NCBI Taxonomy" id="258053"/>
    <lineage>
        <taxon>Bacteria</taxon>
        <taxon>Bacillati</taxon>
        <taxon>Actinomycetota</taxon>
        <taxon>Actinomycetes</taxon>
        <taxon>Kitasatosporales</taxon>
        <taxon>Streptomycetaceae</taxon>
        <taxon>Kitasatospora</taxon>
    </lineage>
</organism>
<dbReference type="PANTHER" id="PTHR45527:SF1">
    <property type="entry name" value="FATTY ACID SYNTHASE"/>
    <property type="match status" value="1"/>
</dbReference>
<name>A0ABW2G7W7_9ACTN</name>
<dbReference type="InterPro" id="IPR029058">
    <property type="entry name" value="AB_hydrolase_fold"/>
</dbReference>
<proteinExistence type="predicted"/>
<evidence type="ECO:0000313" key="7">
    <source>
        <dbReference type="Proteomes" id="UP001596435"/>
    </source>
</evidence>
<evidence type="ECO:0000259" key="5">
    <source>
        <dbReference type="PROSITE" id="PS50075"/>
    </source>
</evidence>
<evidence type="ECO:0000256" key="2">
    <source>
        <dbReference type="ARBA" id="ARBA00022450"/>
    </source>
</evidence>
<feature type="region of interest" description="Disordered" evidence="4">
    <location>
        <begin position="1557"/>
        <end position="1576"/>
    </location>
</feature>
<reference evidence="7" key="1">
    <citation type="journal article" date="2019" name="Int. J. Syst. Evol. Microbiol.">
        <title>The Global Catalogue of Microorganisms (GCM) 10K type strain sequencing project: providing services to taxonomists for standard genome sequencing and annotation.</title>
        <authorList>
            <consortium name="The Broad Institute Genomics Platform"/>
            <consortium name="The Broad Institute Genome Sequencing Center for Infectious Disease"/>
            <person name="Wu L."/>
            <person name="Ma J."/>
        </authorList>
    </citation>
    <scope>NUCLEOTIDE SEQUENCE [LARGE SCALE GENOMIC DNA]</scope>
    <source>
        <strain evidence="7">CGMCC 1.12859</strain>
    </source>
</reference>
<dbReference type="SUPFAM" id="SSF56801">
    <property type="entry name" value="Acetyl-CoA synthetase-like"/>
    <property type="match status" value="2"/>
</dbReference>
<dbReference type="Gene3D" id="3.40.50.12780">
    <property type="entry name" value="N-terminal domain of ligase-like"/>
    <property type="match status" value="1"/>
</dbReference>
<dbReference type="InterPro" id="IPR000873">
    <property type="entry name" value="AMP-dep_synth/lig_dom"/>
</dbReference>
<feature type="region of interest" description="Disordered" evidence="4">
    <location>
        <begin position="1647"/>
        <end position="1669"/>
    </location>
</feature>
<dbReference type="PROSITE" id="PS00455">
    <property type="entry name" value="AMP_BINDING"/>
    <property type="match status" value="2"/>
</dbReference>
<dbReference type="InterPro" id="IPR010071">
    <property type="entry name" value="AA_adenyl_dom"/>
</dbReference>
<dbReference type="Pfam" id="PF00668">
    <property type="entry name" value="Condensation"/>
    <property type="match status" value="1"/>
</dbReference>
<dbReference type="Gene3D" id="3.30.559.10">
    <property type="entry name" value="Chloramphenicol acetyltransferase-like domain"/>
    <property type="match status" value="1"/>
</dbReference>
<dbReference type="EMBL" id="JBHTAJ010000105">
    <property type="protein sequence ID" value="MFC7184497.1"/>
    <property type="molecule type" value="Genomic_DNA"/>
</dbReference>
<dbReference type="PROSITE" id="PS50075">
    <property type="entry name" value="CARRIER"/>
    <property type="match status" value="2"/>
</dbReference>
<dbReference type="CDD" id="cd05930">
    <property type="entry name" value="A_NRPS"/>
    <property type="match status" value="1"/>
</dbReference>
<dbReference type="InterPro" id="IPR045851">
    <property type="entry name" value="AMP-bd_C_sf"/>
</dbReference>
<keyword evidence="3" id="KW-0597">Phosphoprotein</keyword>
<dbReference type="SUPFAM" id="SSF52777">
    <property type="entry name" value="CoA-dependent acyltransferases"/>
    <property type="match status" value="2"/>
</dbReference>
<dbReference type="Gene3D" id="2.30.38.10">
    <property type="entry name" value="Luciferase, Domain 3"/>
    <property type="match status" value="1"/>
</dbReference>
<evidence type="ECO:0000256" key="3">
    <source>
        <dbReference type="ARBA" id="ARBA00022553"/>
    </source>
</evidence>
<evidence type="ECO:0000313" key="6">
    <source>
        <dbReference type="EMBL" id="MFC7184497.1"/>
    </source>
</evidence>
<dbReference type="CDD" id="cd12117">
    <property type="entry name" value="A_NRPS_Srf_like"/>
    <property type="match status" value="1"/>
</dbReference>
<feature type="domain" description="Carrier" evidence="5">
    <location>
        <begin position="1576"/>
        <end position="1651"/>
    </location>
</feature>
<dbReference type="SUPFAM" id="SSF47336">
    <property type="entry name" value="ACP-like"/>
    <property type="match status" value="2"/>
</dbReference>
<keyword evidence="2" id="KW-0596">Phosphopantetheine</keyword>
<dbReference type="InterPro" id="IPR025110">
    <property type="entry name" value="AMP-bd_C"/>
</dbReference>
<dbReference type="Gene3D" id="3.30.559.30">
    <property type="entry name" value="Nonribosomal peptide synthetase, condensation domain"/>
    <property type="match status" value="1"/>
</dbReference>
<comment type="cofactor">
    <cofactor evidence="1">
        <name>pantetheine 4'-phosphate</name>
        <dbReference type="ChEBI" id="CHEBI:47942"/>
    </cofactor>
</comment>
<dbReference type="RefSeq" id="WP_380232790.1">
    <property type="nucleotide sequence ID" value="NZ_JBHSVH010000002.1"/>
</dbReference>
<evidence type="ECO:0000256" key="1">
    <source>
        <dbReference type="ARBA" id="ARBA00001957"/>
    </source>
</evidence>
<dbReference type="InterPro" id="IPR042099">
    <property type="entry name" value="ANL_N_sf"/>
</dbReference>
<dbReference type="InterPro" id="IPR009081">
    <property type="entry name" value="PP-bd_ACP"/>
</dbReference>
<dbReference type="CDD" id="cd19531">
    <property type="entry name" value="LCL_NRPS-like"/>
    <property type="match status" value="1"/>
</dbReference>
<dbReference type="Pfam" id="PF00501">
    <property type="entry name" value="AMP-binding"/>
    <property type="match status" value="2"/>
</dbReference>
<evidence type="ECO:0000256" key="4">
    <source>
        <dbReference type="SAM" id="MobiDB-lite"/>
    </source>
</evidence>
<dbReference type="Gene3D" id="1.10.1200.10">
    <property type="entry name" value="ACP-like"/>
    <property type="match status" value="1"/>
</dbReference>
<dbReference type="InterPro" id="IPR020845">
    <property type="entry name" value="AMP-binding_CS"/>
</dbReference>
<dbReference type="NCBIfam" id="TIGR01733">
    <property type="entry name" value="AA-adenyl-dom"/>
    <property type="match status" value="2"/>
</dbReference>
<keyword evidence="7" id="KW-1185">Reference proteome</keyword>
<gene>
    <name evidence="6" type="ORF">ACFQMG_33600</name>
</gene>
<dbReference type="Gene3D" id="3.30.300.30">
    <property type="match status" value="2"/>
</dbReference>
<dbReference type="Gene3D" id="3.40.50.980">
    <property type="match status" value="2"/>
</dbReference>
<dbReference type="InterPro" id="IPR001242">
    <property type="entry name" value="Condensation_dom"/>
</dbReference>
<dbReference type="SMART" id="SM00823">
    <property type="entry name" value="PKS_PP"/>
    <property type="match status" value="2"/>
</dbReference>
<feature type="domain" description="Carrier" evidence="5">
    <location>
        <begin position="497"/>
        <end position="572"/>
    </location>
</feature>
<dbReference type="InterPro" id="IPR020806">
    <property type="entry name" value="PKS_PP-bd"/>
</dbReference>
<sequence>MAEQTPLLLDAFDRRVEADPDAVAVEFGDRRLSYRELADRADALAGELIRQGVARHGPVGIGTRPSPELPIAVLAVLRAGAAWLPLDPAYPAERLRYTAADAGVRLLIGDAGLPDAPPVPGLPVLDPAAPAGPPPAGGRPAIAPGHRAYVIYTSGSTGRPKGVAVNHRGLANLAHAQAAVFGVLPRHRVLQFAPTSFDASVFETVMALAAGATLVLAPRDTIAPGPGLADFLRARRISHLTLPPSVLATLPPADLPDLEVLVCAGEALPEHLVDQWLPGRRMFNAYGPTETTVWATTAELLPGGGKPSIGLDIPGARTAVVDERLRPVPDGTPGELLVGGAGVADGYLGRPALTAERFVPDPDAADPGARRYRTGDLVVRRPDGALEFLGRIDHQVKIRGFRIEPDEIARRLAEHPAVTDAVVVARDEGAGPHLVGFATGERLDAEQLRAHLAATLPAHMVPGTVVVLDRMPLTPGGKVDRAALPAPARAARAAADGPHTATERALAAILADLLALDGIGRDEDFFVLGGHSLLAGRLAARVRSELHRELPLRRIHEARTLAAMAAFLDSPDAAPTVPPITAAAPADGASAPLSFPQERIWYLEALAPGNLAYNAQATVRLRGRLDRAALNAVLTEIVRRHEVFRTAFRAVDGSPRQFPQPPEAVDLPYHDLRAVPADRREEAAEAVVRRIVDAPFDLAEPPLVRWALIRHADDDHTLVHVEHHLVHDGWSYALFLHELQALYPAFAEGRPSPLPAPPIGCTDFARWQRDWLQGPVLDDHLAHWRAELAGVPAALELPTDHPRPADQSFAGGAVRADLPAELARRLRSRCRERGITLYTAMLSGFAVLMSRYSGQHDLVIGSGMANRRLAEIEQMMGMVVNTVPLRVDLSGRPGFDELTDRVHATTGRAQQWQDTPLDRLVEALDLPRDPARNPLFQVMFSFHDSQLPDLAFAGLQGTVLERHNGSAKTDLNVVVLPRAEQRAGHGVADDDAPITLIWEYASDLYEPETARRMVDHYLTVLAAALDDPVLPVGRLRLLTPRESDAITARAAGAVTPFPRDATVPGLFAAQAARWPAKTALVHGPRTVSYAELDAASDRLAGLLRAAGVRRDTPVGVLLERGADMVTALLAVLKAGGGYVPLDPGYPRERLAAMVADAAVPVVLTRTGLEGLLPYGAARTVLLDVPAPDTAPDTAAVPAAVRDPADGPVPGSLAYVLFTSGSTGRPKGVMVEHASVLRLVRDTDYVAFGPDECFAQIADASFDALTFEVWGALLHGGTLCIVDTPDLLTPGGLGRALRRHGVTSMFITSALFTEIMGSHPDTFDGLTHLLVGGDVLNPSRIRALLDRPAGQRPARLVNGYGPTETTTFALCHPIDALPAGAVSVPIGRPIANTTAHVLDTGLRPVPDGVPGELYLGGPGVARGYTARAALTAERFLPDPFAGGGARMYRTGDIVRHRPDGTVEFLGRADNQVKIRGFRIEPGEVEAALAAHPAVAQTAVVVDEAPAGRRLVAYVVPTAAGLRIEELRDTLAAALPPYLMPAAYVRLPAMPLTASGKVDRSALPPVRDEDLPSAGRVEPRTATERAVAALVADLLGLAAVGATDDFFALGGNSLLAMRTVARINETHRTDVQLRRFLQTPTVARLAADIDATAGPADRDTGAAPHPTGAGRDEALLDRLDELTDDEVDALLRDLAENEVDR</sequence>
<dbReference type="Pfam" id="PF00550">
    <property type="entry name" value="PP-binding"/>
    <property type="match status" value="2"/>
</dbReference>